<gene>
    <name evidence="3" type="ORF">N7458_012591</name>
</gene>
<proteinExistence type="predicted"/>
<reference evidence="3" key="2">
    <citation type="journal article" date="2023" name="IMA Fungus">
        <title>Comparative genomic study of the Penicillium genus elucidates a diverse pangenome and 15 lateral gene transfer events.</title>
        <authorList>
            <person name="Petersen C."/>
            <person name="Sorensen T."/>
            <person name="Nielsen M.R."/>
            <person name="Sondergaard T.E."/>
            <person name="Sorensen J.L."/>
            <person name="Fitzpatrick D.A."/>
            <person name="Frisvad J.C."/>
            <person name="Nielsen K.L."/>
        </authorList>
    </citation>
    <scope>NUCLEOTIDE SEQUENCE</scope>
    <source>
        <strain evidence="3">IBT 16125</strain>
    </source>
</reference>
<dbReference type="EMBL" id="JAPVEA010000009">
    <property type="protein sequence ID" value="KAJ5433435.1"/>
    <property type="molecule type" value="Genomic_DNA"/>
</dbReference>
<keyword evidence="2" id="KW-0472">Membrane</keyword>
<feature type="transmembrane region" description="Helical" evidence="2">
    <location>
        <begin position="59"/>
        <end position="78"/>
    </location>
</feature>
<dbReference type="PANTHER" id="PTHR42024">
    <property type="entry name" value="AMINO ACID PERMEASE_ SLC12A DOMAIN-CONTAINING PROTEIN"/>
    <property type="match status" value="1"/>
</dbReference>
<feature type="transmembrane region" description="Helical" evidence="2">
    <location>
        <begin position="131"/>
        <end position="153"/>
    </location>
</feature>
<dbReference type="PANTHER" id="PTHR42024:SF1">
    <property type="entry name" value="AMINO ACID PERMEASE_ SLC12A DOMAIN-CONTAINING PROTEIN"/>
    <property type="match status" value="1"/>
</dbReference>
<feature type="transmembrane region" description="Helical" evidence="2">
    <location>
        <begin position="245"/>
        <end position="266"/>
    </location>
</feature>
<feature type="compositionally biased region" description="Polar residues" evidence="1">
    <location>
        <begin position="343"/>
        <end position="363"/>
    </location>
</feature>
<evidence type="ECO:0000313" key="3">
    <source>
        <dbReference type="EMBL" id="KAJ5433435.1"/>
    </source>
</evidence>
<protein>
    <submittedName>
        <fullName evidence="3">Uncharacterized protein</fullName>
    </submittedName>
</protein>
<dbReference type="RefSeq" id="XP_056760726.1">
    <property type="nucleotide sequence ID" value="XM_056915972.1"/>
</dbReference>
<feature type="compositionally biased region" description="Polar residues" evidence="1">
    <location>
        <begin position="384"/>
        <end position="396"/>
    </location>
</feature>
<evidence type="ECO:0000256" key="2">
    <source>
        <dbReference type="SAM" id="Phobius"/>
    </source>
</evidence>
<evidence type="ECO:0000313" key="4">
    <source>
        <dbReference type="Proteomes" id="UP001213681"/>
    </source>
</evidence>
<comment type="caution">
    <text evidence="3">The sequence shown here is derived from an EMBL/GenBank/DDBJ whole genome shotgun (WGS) entry which is preliminary data.</text>
</comment>
<organism evidence="3 4">
    <name type="scientific">Penicillium daleae</name>
    <dbReference type="NCBI Taxonomy" id="63821"/>
    <lineage>
        <taxon>Eukaryota</taxon>
        <taxon>Fungi</taxon>
        <taxon>Dikarya</taxon>
        <taxon>Ascomycota</taxon>
        <taxon>Pezizomycotina</taxon>
        <taxon>Eurotiomycetes</taxon>
        <taxon>Eurotiomycetidae</taxon>
        <taxon>Eurotiales</taxon>
        <taxon>Aspergillaceae</taxon>
        <taxon>Penicillium</taxon>
    </lineage>
</organism>
<keyword evidence="2" id="KW-1133">Transmembrane helix</keyword>
<accession>A0AAD6BWV9</accession>
<dbReference type="Proteomes" id="UP001213681">
    <property type="component" value="Unassembled WGS sequence"/>
</dbReference>
<reference evidence="3" key="1">
    <citation type="submission" date="2022-12" db="EMBL/GenBank/DDBJ databases">
        <authorList>
            <person name="Petersen C."/>
        </authorList>
    </citation>
    <scope>NUCLEOTIDE SEQUENCE</scope>
    <source>
        <strain evidence="3">IBT 16125</strain>
    </source>
</reference>
<feature type="transmembrane region" description="Helical" evidence="2">
    <location>
        <begin position="26"/>
        <end position="47"/>
    </location>
</feature>
<evidence type="ECO:0000256" key="1">
    <source>
        <dbReference type="SAM" id="MobiDB-lite"/>
    </source>
</evidence>
<dbReference type="AlphaFoldDB" id="A0AAD6BWV9"/>
<keyword evidence="2" id="KW-0812">Transmembrane</keyword>
<keyword evidence="4" id="KW-1185">Reference proteome</keyword>
<sequence length="396" mass="43951">MEEGIVSGLPSEPPPLPYSLHTRKRAIAIFWTIFVIDTLGQPLILYWTLWYLTDLSHNLVFSIVTACLGGVSVFEYFYRLYKLRRKSSRARPLNAKSSWLDFFHINFTIVWLILAVELIVGTVPTEPYVRLVAMVLPTVMFYFGFVHLTLDILRMMGYKAPFRISSTPKGSVMPTALYALIEDVVAVDGGGGQIYRYALRTRYLSSPYFRRMLFEMNCFWSGGSIIFAAVITAIIFTVSEPVAFTLGWALPFAWAGVWTLITIPWVQSDLRREKKAWAENRGQGGIRYVDDITAPTARTRFASVQEALPNLLPWVREKQAPPSAPFAEGAVGTTPAHKAESMPDSTPEATSAGNSPGPASTTRDGGDETVRPSGEAQDSAVTEPANTNTSSTDEKK</sequence>
<dbReference type="GeneID" id="81606215"/>
<feature type="transmembrane region" description="Helical" evidence="2">
    <location>
        <begin position="99"/>
        <end position="119"/>
    </location>
</feature>
<feature type="transmembrane region" description="Helical" evidence="2">
    <location>
        <begin position="218"/>
        <end position="239"/>
    </location>
</feature>
<name>A0AAD6BWV9_9EURO</name>
<feature type="region of interest" description="Disordered" evidence="1">
    <location>
        <begin position="322"/>
        <end position="396"/>
    </location>
</feature>